<dbReference type="PANTHER" id="PTHR34408:SF1">
    <property type="entry name" value="GLYCOSYL HYDROLASE FAMILY 19 DOMAIN-CONTAINING PROTEIN HI_1415"/>
    <property type="match status" value="1"/>
</dbReference>
<proteinExistence type="predicted"/>
<dbReference type="PANTHER" id="PTHR34408">
    <property type="entry name" value="FAMILY PROTEIN, PUTATIVE-RELATED"/>
    <property type="match status" value="1"/>
</dbReference>
<name>A0A3N0V0N6_9PROT</name>
<evidence type="ECO:0000259" key="1">
    <source>
        <dbReference type="Pfam" id="PF00182"/>
    </source>
</evidence>
<evidence type="ECO:0000313" key="2">
    <source>
        <dbReference type="EMBL" id="ROH86283.1"/>
    </source>
</evidence>
<keyword evidence="2" id="KW-0378">Hydrolase</keyword>
<dbReference type="Gene3D" id="1.10.530.10">
    <property type="match status" value="1"/>
</dbReference>
<dbReference type="InterPro" id="IPR052354">
    <property type="entry name" value="Cell_Wall_Dynamics_Protein"/>
</dbReference>
<gene>
    <name evidence="2" type="ORF">ED236_07555</name>
</gene>
<dbReference type="GO" id="GO:0006032">
    <property type="term" value="P:chitin catabolic process"/>
    <property type="evidence" value="ECO:0007669"/>
    <property type="project" value="InterPro"/>
</dbReference>
<dbReference type="Pfam" id="PF00182">
    <property type="entry name" value="Glyco_hydro_19"/>
    <property type="match status" value="1"/>
</dbReference>
<dbReference type="GO" id="GO:0004568">
    <property type="term" value="F:chitinase activity"/>
    <property type="evidence" value="ECO:0007669"/>
    <property type="project" value="InterPro"/>
</dbReference>
<dbReference type="GO" id="GO:0016998">
    <property type="term" value="P:cell wall macromolecule catabolic process"/>
    <property type="evidence" value="ECO:0007669"/>
    <property type="project" value="InterPro"/>
</dbReference>
<dbReference type="EMBL" id="RJVP01000003">
    <property type="protein sequence ID" value="ROH86283.1"/>
    <property type="molecule type" value="Genomic_DNA"/>
</dbReference>
<organism evidence="2 3">
    <name type="scientific">Pseudomethylobacillus aquaticus</name>
    <dbReference type="NCBI Taxonomy" id="2676064"/>
    <lineage>
        <taxon>Bacteria</taxon>
        <taxon>Pseudomonadati</taxon>
        <taxon>Pseudomonadota</taxon>
        <taxon>Betaproteobacteria</taxon>
        <taxon>Nitrosomonadales</taxon>
        <taxon>Methylophilaceae</taxon>
        <taxon>Pseudomethylobacillus</taxon>
    </lineage>
</organism>
<dbReference type="InterPro" id="IPR000726">
    <property type="entry name" value="Glyco_hydro_19_cat"/>
</dbReference>
<dbReference type="Proteomes" id="UP000275137">
    <property type="component" value="Unassembled WGS sequence"/>
</dbReference>
<dbReference type="SUPFAM" id="SSF53955">
    <property type="entry name" value="Lysozyme-like"/>
    <property type="match status" value="1"/>
</dbReference>
<dbReference type="InterPro" id="IPR023346">
    <property type="entry name" value="Lysozyme-like_dom_sf"/>
</dbReference>
<protein>
    <submittedName>
        <fullName evidence="2">Glycoside hydrolase family 19 protein</fullName>
    </submittedName>
</protein>
<sequence length="211" mass="23226">MALITESRLRTAFPKCKSPDAWVSALLPALDKYNISSKARVASFLGQIAHESGQFNTLEENLFYSASRLMKVWPKRFPTQGFAQQYEKNPTKLGNYVYANRIGNGAESSGDGYRFRGRGLIQLTGRSNYASASSVLGVDLLNNPDLLLDPNVAAMSAAWFWASRGLNELADDKTDDDDLEDFTTITKRINGGTAGLQERFQLFKAAEAALA</sequence>
<dbReference type="AlphaFoldDB" id="A0A3N0V0N6"/>
<comment type="caution">
    <text evidence="2">The sequence shown here is derived from an EMBL/GenBank/DDBJ whole genome shotgun (WGS) entry which is preliminary data.</text>
</comment>
<reference evidence="2 3" key="1">
    <citation type="submission" date="2018-10" db="EMBL/GenBank/DDBJ databases">
        <authorList>
            <person name="Chen W.-M."/>
        </authorList>
    </citation>
    <scope>NUCLEOTIDE SEQUENCE [LARGE SCALE GENOMIC DNA]</scope>
    <source>
        <strain evidence="2 3">H-5</strain>
    </source>
</reference>
<feature type="domain" description="Glycoside hydrolase family 19 catalytic" evidence="1">
    <location>
        <begin position="109"/>
        <end position="163"/>
    </location>
</feature>
<accession>A0A3N0V0N6</accession>
<evidence type="ECO:0000313" key="3">
    <source>
        <dbReference type="Proteomes" id="UP000275137"/>
    </source>
</evidence>
<dbReference type="RefSeq" id="WP_123237346.1">
    <property type="nucleotide sequence ID" value="NZ_RJVP01000003.1"/>
</dbReference>
<keyword evidence="3" id="KW-1185">Reference proteome</keyword>